<keyword evidence="2" id="KW-1185">Reference proteome</keyword>
<comment type="caution">
    <text evidence="1">The sequence shown here is derived from an EMBL/GenBank/DDBJ whole genome shotgun (WGS) entry which is preliminary data.</text>
</comment>
<protein>
    <recommendedName>
        <fullName evidence="3">PD-(D/E)XK endonuclease-like domain-containing protein</fullName>
    </recommendedName>
</protein>
<accession>A0A7I9Z3F1</accession>
<gene>
    <name evidence="1" type="ORF">MTIM_12820</name>
</gene>
<evidence type="ECO:0000313" key="1">
    <source>
        <dbReference type="EMBL" id="GFG95403.1"/>
    </source>
</evidence>
<evidence type="ECO:0008006" key="3">
    <source>
        <dbReference type="Google" id="ProtNLM"/>
    </source>
</evidence>
<dbReference type="Proteomes" id="UP000465301">
    <property type="component" value="Unassembled WGS sequence"/>
</dbReference>
<dbReference type="AlphaFoldDB" id="A0A7I9Z3F1"/>
<organism evidence="1 2">
    <name type="scientific">Mycobacterium timonense</name>
    <dbReference type="NCBI Taxonomy" id="701043"/>
    <lineage>
        <taxon>Bacteria</taxon>
        <taxon>Bacillati</taxon>
        <taxon>Actinomycetota</taxon>
        <taxon>Actinomycetes</taxon>
        <taxon>Mycobacteriales</taxon>
        <taxon>Mycobacteriaceae</taxon>
        <taxon>Mycobacterium</taxon>
        <taxon>Mycobacterium avium complex (MAC)</taxon>
    </lineage>
</organism>
<evidence type="ECO:0000313" key="2">
    <source>
        <dbReference type="Proteomes" id="UP000465301"/>
    </source>
</evidence>
<proteinExistence type="predicted"/>
<name>A0A7I9Z3F1_9MYCO</name>
<reference evidence="1 2" key="1">
    <citation type="journal article" date="2019" name="Emerg. Microbes Infect.">
        <title>Comprehensive subspecies identification of 175 nontuberculous mycobacteria species based on 7547 genomic profiles.</title>
        <authorList>
            <person name="Matsumoto Y."/>
            <person name="Kinjo T."/>
            <person name="Motooka D."/>
            <person name="Nabeya D."/>
            <person name="Jung N."/>
            <person name="Uechi K."/>
            <person name="Horii T."/>
            <person name="Iida T."/>
            <person name="Fujita J."/>
            <person name="Nakamura S."/>
        </authorList>
    </citation>
    <scope>NUCLEOTIDE SEQUENCE [LARGE SCALE GENOMIC DNA]</scope>
    <source>
        <strain evidence="1 2">JCM 30726</strain>
    </source>
</reference>
<dbReference type="EMBL" id="BLLA01000001">
    <property type="protein sequence ID" value="GFG95403.1"/>
    <property type="molecule type" value="Genomic_DNA"/>
</dbReference>
<sequence length="156" mass="17285">MPAVATVETSRGERYPFAVDPYEVKTLVERAVDMLYRFNSAAADGFDESLASPSAEACGWCPFRIACHPFFQAYDEAWEISHAVLFAVESADVREHGAHVEGIVHLPLWRVDQKFTSTAFPFHNIPAVGETWGAADYVGRGSSAVAAWNTMAFRWP</sequence>